<accession>A0A367RMD7</accession>
<dbReference type="EMBL" id="LXQE01000136">
    <property type="protein sequence ID" value="RCJ37645.1"/>
    <property type="molecule type" value="Genomic_DNA"/>
</dbReference>
<dbReference type="AlphaFoldDB" id="A0A367RMD7"/>
<organism evidence="1 2">
    <name type="scientific">Nostoc punctiforme NIES-2108</name>
    <dbReference type="NCBI Taxonomy" id="1356359"/>
    <lineage>
        <taxon>Bacteria</taxon>
        <taxon>Bacillati</taxon>
        <taxon>Cyanobacteriota</taxon>
        <taxon>Cyanophyceae</taxon>
        <taxon>Nostocales</taxon>
        <taxon>Nostocaceae</taxon>
        <taxon>Nostoc</taxon>
    </lineage>
</organism>
<proteinExistence type="predicted"/>
<evidence type="ECO:0000313" key="1">
    <source>
        <dbReference type="EMBL" id="RCJ37645.1"/>
    </source>
</evidence>
<comment type="caution">
    <text evidence="1">The sequence shown here is derived from an EMBL/GenBank/DDBJ whole genome shotgun (WGS) entry which is preliminary data.</text>
</comment>
<reference evidence="1 2" key="1">
    <citation type="submission" date="2016-04" db="EMBL/GenBank/DDBJ databases">
        <authorList>
            <person name="Evans L.H."/>
            <person name="Alamgir A."/>
            <person name="Owens N."/>
            <person name="Weber N.D."/>
            <person name="Virtaneva K."/>
            <person name="Barbian K."/>
            <person name="Babar A."/>
            <person name="Rosenke K."/>
        </authorList>
    </citation>
    <scope>NUCLEOTIDE SEQUENCE [LARGE SCALE GENOMIC DNA]</scope>
    <source>
        <strain evidence="1">NIES-2108</strain>
    </source>
</reference>
<protein>
    <submittedName>
        <fullName evidence="1">Uncharacterized protein</fullName>
    </submittedName>
</protein>
<dbReference type="Proteomes" id="UP000252085">
    <property type="component" value="Unassembled WGS sequence"/>
</dbReference>
<evidence type="ECO:0000313" key="2">
    <source>
        <dbReference type="Proteomes" id="UP000252085"/>
    </source>
</evidence>
<sequence>MPLPPNFDHWEHLQDMLRLYHNKLVKQYFKNQEDGDISKPKPALKQACLLDDNDTVSMTQLRLWLFEITVGHAQSLQAPIYGIPVADFQRDVSFKPQIKLYFRERYTNLTDRTAPGRGEICFRLMNESAQTYTRAKAEEMARDIKREFANPIFVWEKGIHYYYYRDLERGYDLRLLVKSKAEGERVARAVVGIQAHPFESSSVDFMDTDKLYPSNPGTQLVYGRQVKKPVKRPVVDVRFRHAQLFLNGRQTVINLVSTPESALRSVIERVNVA</sequence>
<gene>
    <name evidence="1" type="ORF">A6769_12140</name>
</gene>
<name>A0A367RMD7_NOSPU</name>